<dbReference type="PANTHER" id="PTHR21240:SF28">
    <property type="entry name" value="ISO-OROTATE DECARBOXYLASE (EUROFUNG)"/>
    <property type="match status" value="1"/>
</dbReference>
<dbReference type="Gene3D" id="3.20.20.140">
    <property type="entry name" value="Metal-dependent hydrolases"/>
    <property type="match status" value="1"/>
</dbReference>
<dbReference type="InterPro" id="IPR032466">
    <property type="entry name" value="Metal_Hydrolase"/>
</dbReference>
<dbReference type="Proteomes" id="UP001500443">
    <property type="component" value="Unassembled WGS sequence"/>
</dbReference>
<dbReference type="RefSeq" id="WP_344286497.1">
    <property type="nucleotide sequence ID" value="NZ_BAAAPF010000001.1"/>
</dbReference>
<dbReference type="InterPro" id="IPR032465">
    <property type="entry name" value="ACMSD"/>
</dbReference>
<protein>
    <submittedName>
        <fullName evidence="3">Amidohydrolase family protein</fullName>
    </submittedName>
</protein>
<dbReference type="EMBL" id="BAAAPF010000001">
    <property type="protein sequence ID" value="GAA2106090.1"/>
    <property type="molecule type" value="Genomic_DNA"/>
</dbReference>
<evidence type="ECO:0000313" key="3">
    <source>
        <dbReference type="EMBL" id="GAA2106090.1"/>
    </source>
</evidence>
<dbReference type="SUPFAM" id="SSF51556">
    <property type="entry name" value="Metallo-dependent hydrolases"/>
    <property type="match status" value="1"/>
</dbReference>
<keyword evidence="1" id="KW-0456">Lyase</keyword>
<dbReference type="PANTHER" id="PTHR21240">
    <property type="entry name" value="2-AMINO-3-CARBOXYLMUCONATE-6-SEMIALDEHYDE DECARBOXYLASE"/>
    <property type="match status" value="1"/>
</dbReference>
<feature type="domain" description="Amidohydrolase-related" evidence="2">
    <location>
        <begin position="17"/>
        <end position="322"/>
    </location>
</feature>
<reference evidence="3 4" key="1">
    <citation type="journal article" date="2019" name="Int. J. Syst. Evol. Microbiol.">
        <title>The Global Catalogue of Microorganisms (GCM) 10K type strain sequencing project: providing services to taxonomists for standard genome sequencing and annotation.</title>
        <authorList>
            <consortium name="The Broad Institute Genomics Platform"/>
            <consortium name="The Broad Institute Genome Sequencing Center for Infectious Disease"/>
            <person name="Wu L."/>
            <person name="Ma J."/>
        </authorList>
    </citation>
    <scope>NUCLEOTIDE SEQUENCE [LARGE SCALE GENOMIC DNA]</scope>
    <source>
        <strain evidence="3 4">JCM 15481</strain>
    </source>
</reference>
<organism evidence="3 4">
    <name type="scientific">Streptomyces synnematoformans</name>
    <dbReference type="NCBI Taxonomy" id="415721"/>
    <lineage>
        <taxon>Bacteria</taxon>
        <taxon>Bacillati</taxon>
        <taxon>Actinomycetota</taxon>
        <taxon>Actinomycetes</taxon>
        <taxon>Kitasatosporales</taxon>
        <taxon>Streptomycetaceae</taxon>
        <taxon>Streptomyces</taxon>
    </lineage>
</organism>
<evidence type="ECO:0000259" key="2">
    <source>
        <dbReference type="Pfam" id="PF04909"/>
    </source>
</evidence>
<gene>
    <name evidence="3" type="ORF">GCM10009802_00010</name>
</gene>
<evidence type="ECO:0000256" key="1">
    <source>
        <dbReference type="ARBA" id="ARBA00023239"/>
    </source>
</evidence>
<evidence type="ECO:0000313" key="4">
    <source>
        <dbReference type="Proteomes" id="UP001500443"/>
    </source>
</evidence>
<proteinExistence type="predicted"/>
<name>A0ABN2X625_9ACTN</name>
<dbReference type="CDD" id="cd01292">
    <property type="entry name" value="metallo-dependent_hydrolases"/>
    <property type="match status" value="1"/>
</dbReference>
<dbReference type="InterPro" id="IPR006680">
    <property type="entry name" value="Amidohydro-rel"/>
</dbReference>
<dbReference type="Pfam" id="PF04909">
    <property type="entry name" value="Amidohydro_2"/>
    <property type="match status" value="1"/>
</dbReference>
<accession>A0ABN2X625</accession>
<sequence>MTNDSQHVIPSGSTGLVDVHHHAVPPAYRAALGDRVAIPGVDYPGWSPDDSLEVMDRHGIDAAVLSITAPGVSFVPGDEAAKLARQVNEYFAALIAERPARFGAFAVLPLPDVTAARAELAYAVDELGLDGVGLLTGYGDRYLGDAEFEPLLAEISERGTAVHVHPMTPPARDLATFGLPPSLYEFTFETTRTAVSLLYNRVLDRLPDLKLILSHAGGTLPFLARRLTHGPTIGAHLAERAPADVIGSLARLHYDIAMSANEFALPALTRLAGTGHILFGSDFPFMPASHTTENTEGFRTFAGWTGHERAAVGRSNALRLLPTLAARLKSA</sequence>
<keyword evidence="4" id="KW-1185">Reference proteome</keyword>
<comment type="caution">
    <text evidence="3">The sequence shown here is derived from an EMBL/GenBank/DDBJ whole genome shotgun (WGS) entry which is preliminary data.</text>
</comment>